<dbReference type="Proteomes" id="UP000828390">
    <property type="component" value="Unassembled WGS sequence"/>
</dbReference>
<evidence type="ECO:0000313" key="2">
    <source>
        <dbReference type="EMBL" id="KAH3699029.1"/>
    </source>
</evidence>
<feature type="compositionally biased region" description="Low complexity" evidence="1">
    <location>
        <begin position="95"/>
        <end position="119"/>
    </location>
</feature>
<reference evidence="2" key="1">
    <citation type="journal article" date="2019" name="bioRxiv">
        <title>The Genome of the Zebra Mussel, Dreissena polymorpha: A Resource for Invasive Species Research.</title>
        <authorList>
            <person name="McCartney M.A."/>
            <person name="Auch B."/>
            <person name="Kono T."/>
            <person name="Mallez S."/>
            <person name="Zhang Y."/>
            <person name="Obille A."/>
            <person name="Becker A."/>
            <person name="Abrahante J.E."/>
            <person name="Garbe J."/>
            <person name="Badalamenti J.P."/>
            <person name="Herman A."/>
            <person name="Mangelson H."/>
            <person name="Liachko I."/>
            <person name="Sullivan S."/>
            <person name="Sone E.D."/>
            <person name="Koren S."/>
            <person name="Silverstein K.A.T."/>
            <person name="Beckman K.B."/>
            <person name="Gohl D.M."/>
        </authorList>
    </citation>
    <scope>NUCLEOTIDE SEQUENCE</scope>
    <source>
        <strain evidence="2">Duluth1</strain>
        <tissue evidence="2">Whole animal</tissue>
    </source>
</reference>
<dbReference type="EMBL" id="JAIWYP010000015">
    <property type="protein sequence ID" value="KAH3699029.1"/>
    <property type="molecule type" value="Genomic_DNA"/>
</dbReference>
<comment type="caution">
    <text evidence="2">The sequence shown here is derived from an EMBL/GenBank/DDBJ whole genome shotgun (WGS) entry which is preliminary data.</text>
</comment>
<name>A0A9D3YEC8_DREPO</name>
<organism evidence="2 3">
    <name type="scientific">Dreissena polymorpha</name>
    <name type="common">Zebra mussel</name>
    <name type="synonym">Mytilus polymorpha</name>
    <dbReference type="NCBI Taxonomy" id="45954"/>
    <lineage>
        <taxon>Eukaryota</taxon>
        <taxon>Metazoa</taxon>
        <taxon>Spiralia</taxon>
        <taxon>Lophotrochozoa</taxon>
        <taxon>Mollusca</taxon>
        <taxon>Bivalvia</taxon>
        <taxon>Autobranchia</taxon>
        <taxon>Heteroconchia</taxon>
        <taxon>Euheterodonta</taxon>
        <taxon>Imparidentia</taxon>
        <taxon>Neoheterodontei</taxon>
        <taxon>Myida</taxon>
        <taxon>Dreissenoidea</taxon>
        <taxon>Dreissenidae</taxon>
        <taxon>Dreissena</taxon>
    </lineage>
</organism>
<gene>
    <name evidence="2" type="ORF">DPMN_073976</name>
</gene>
<dbReference type="AlphaFoldDB" id="A0A9D3YEC8"/>
<keyword evidence="3" id="KW-1185">Reference proteome</keyword>
<evidence type="ECO:0000256" key="1">
    <source>
        <dbReference type="SAM" id="MobiDB-lite"/>
    </source>
</evidence>
<evidence type="ECO:0000313" key="3">
    <source>
        <dbReference type="Proteomes" id="UP000828390"/>
    </source>
</evidence>
<accession>A0A9D3YEC8</accession>
<protein>
    <submittedName>
        <fullName evidence="2">Uncharacterized protein</fullName>
    </submittedName>
</protein>
<reference evidence="2" key="2">
    <citation type="submission" date="2020-11" db="EMBL/GenBank/DDBJ databases">
        <authorList>
            <person name="McCartney M.A."/>
            <person name="Auch B."/>
            <person name="Kono T."/>
            <person name="Mallez S."/>
            <person name="Becker A."/>
            <person name="Gohl D.M."/>
            <person name="Silverstein K.A.T."/>
            <person name="Koren S."/>
            <person name="Bechman K.B."/>
            <person name="Herman A."/>
            <person name="Abrahante J.E."/>
            <person name="Garbe J."/>
        </authorList>
    </citation>
    <scope>NUCLEOTIDE SEQUENCE</scope>
    <source>
        <strain evidence="2">Duluth1</strain>
        <tissue evidence="2">Whole animal</tissue>
    </source>
</reference>
<feature type="region of interest" description="Disordered" evidence="1">
    <location>
        <begin position="88"/>
        <end position="125"/>
    </location>
</feature>
<sequence>MVWFFERESKKLRLRNEGNDRGEVVNISAGKKLSFIDILLCCQTLVSLNLENFDDEGSEVTRSMSPLPKKDGVASRTKFVARWNSLVCSPPPQSPSDSEVSSESESACTTDSHAESTTDSTDDSGFDGVAECKKTSCIGLSGVHDKIMKDHFIGKIDVHVKNLIPPHPSRAVRVINHDHVSFLTDSFVSNPIGQIVTLVGMVGPEDDISHLDREGGSKVEVLGGNHTREALLTLHARGTLDRETVQVNLYRELPQTTALSIGFQHNAVLQEGRKQLTFLDKVRLMRHCRPSDHMTKRQINEWKDGLVVVFRSKRGKTSAEDRRRLSAGYQQHLNLAQLPEDVWSMFVQASDKNENLSEKFFRPLMRINSMELIRKCLTTLLHTGQKEFRKHVKSYIDEGYVKSNKNVVSEDLQVLVEVDNNTKEVSSEDEIAQSDDNEQYKEKYFTLKEDHEKILLKHAQLLTKYQQVQKQLDEIKAGKEENRGLKRPNDSNCDISKGDDVQAKWVDEDGNETWLSATVTKVLKHDVQVQFHCNQTFCRVPRDCIK</sequence>
<proteinExistence type="predicted"/>